<evidence type="ECO:0000256" key="4">
    <source>
        <dbReference type="ARBA" id="ARBA00008905"/>
    </source>
</evidence>
<dbReference type="PANTHER" id="PTHR21049:SF0">
    <property type="entry name" value="DOLICHYL-DIPHOSPHOOLIGOSACCHARIDE--PROTEIN GLYCOSYLTRANSFERASE SUBUNIT 1"/>
    <property type="match status" value="1"/>
</dbReference>
<organism evidence="11 12">
    <name type="scientific">Monoraphidium neglectum</name>
    <dbReference type="NCBI Taxonomy" id="145388"/>
    <lineage>
        <taxon>Eukaryota</taxon>
        <taxon>Viridiplantae</taxon>
        <taxon>Chlorophyta</taxon>
        <taxon>core chlorophytes</taxon>
        <taxon>Chlorophyceae</taxon>
        <taxon>CS clade</taxon>
        <taxon>Sphaeropleales</taxon>
        <taxon>Selenastraceae</taxon>
        <taxon>Monoraphidium</taxon>
    </lineage>
</organism>
<accession>A0A0D2K2F6</accession>
<dbReference type="EMBL" id="KK100615">
    <property type="protein sequence ID" value="KIZ04728.1"/>
    <property type="molecule type" value="Genomic_DNA"/>
</dbReference>
<evidence type="ECO:0000256" key="1">
    <source>
        <dbReference type="ARBA" id="ARBA00002791"/>
    </source>
</evidence>
<dbReference type="GO" id="GO:0016757">
    <property type="term" value="F:glycosyltransferase activity"/>
    <property type="evidence" value="ECO:0007669"/>
    <property type="project" value="UniProtKB-KW"/>
</dbReference>
<dbReference type="InterPro" id="IPR007676">
    <property type="entry name" value="Ribophorin_I"/>
</dbReference>
<evidence type="ECO:0000256" key="3">
    <source>
        <dbReference type="ARBA" id="ARBA00004922"/>
    </source>
</evidence>
<name>A0A0D2K2F6_9CHLO</name>
<keyword evidence="11" id="KW-0328">Glycosyltransferase</keyword>
<gene>
    <name evidence="11" type="ORF">MNEG_3225</name>
</gene>
<evidence type="ECO:0000256" key="8">
    <source>
        <dbReference type="ARBA" id="ARBA00022989"/>
    </source>
</evidence>
<sequence length="213" mass="23225">MPKAHVCTPGTGPLQQVTIGKEAFEPTPATTPAGAPSRVSCYSATISIPKDASATVEVSTSFTGVLTPNPRAIRQGDQQLVEYEDTLWPVSPYKIQQQSTTAILPTEGILSHSRPEDTVNKVTRLVWGSLGAAEPWSLEPLRVHFHHDKPFKKVVSLVREIEVSHWGNIYVEEAYVIANAGSEHKGPFSRLRYQLEGGRANSFQVGLPAEVVT</sequence>
<comment type="subunit">
    <text evidence="10">Component of the oligosaccharyltransferase (OST) complex.</text>
</comment>
<dbReference type="RefSeq" id="XP_013903747.1">
    <property type="nucleotide sequence ID" value="XM_014048293.1"/>
</dbReference>
<keyword evidence="12" id="KW-1185">Reference proteome</keyword>
<dbReference type="STRING" id="145388.A0A0D2K2F6"/>
<dbReference type="Pfam" id="PF04597">
    <property type="entry name" value="Ribophorin_I"/>
    <property type="match status" value="1"/>
</dbReference>
<evidence type="ECO:0000256" key="6">
    <source>
        <dbReference type="ARBA" id="ARBA00022729"/>
    </source>
</evidence>
<comment type="subcellular location">
    <subcellularLocation>
        <location evidence="2 10">Endoplasmic reticulum membrane</location>
        <topology evidence="2 10">Single-pass type I membrane protein</topology>
    </subcellularLocation>
</comment>
<evidence type="ECO:0000256" key="9">
    <source>
        <dbReference type="ARBA" id="ARBA00023136"/>
    </source>
</evidence>
<dbReference type="GO" id="GO:0008250">
    <property type="term" value="C:oligosaccharyltransferase complex"/>
    <property type="evidence" value="ECO:0007669"/>
    <property type="project" value="UniProtKB-UniRule"/>
</dbReference>
<comment type="function">
    <text evidence="1 10">Subunit of the oligosaccharyl transferase (OST) complex that catalyzes the initial transfer of a defined glycan (Glc(3)Man(9)GlcNAc(2) in eukaryotes) from the lipid carrier dolichol-pyrophosphate to an asparagine residue within an Asn-X-Ser/Thr consensus motif in nascent polypeptide chains, the first step in protein N-glycosylation. N-glycosylation occurs cotranslationally and the complex associates with the Sec61 complex at the channel-forming translocon complex that mediates protein translocation across the endoplasmic reticulum (ER). All subunits are required for a maximal enzyme activity.</text>
</comment>
<keyword evidence="6" id="KW-0732">Signal</keyword>
<proteinExistence type="inferred from homology"/>
<protein>
    <recommendedName>
        <fullName evidence="10">Dolichyl-diphosphooligosaccharide--protein glycosyltransferase subunit 1</fullName>
    </recommendedName>
</protein>
<evidence type="ECO:0000313" key="12">
    <source>
        <dbReference type="Proteomes" id="UP000054498"/>
    </source>
</evidence>
<evidence type="ECO:0000256" key="7">
    <source>
        <dbReference type="ARBA" id="ARBA00022824"/>
    </source>
</evidence>
<dbReference type="GO" id="GO:0018279">
    <property type="term" value="P:protein N-linked glycosylation via asparagine"/>
    <property type="evidence" value="ECO:0007669"/>
    <property type="project" value="TreeGrafter"/>
</dbReference>
<evidence type="ECO:0000256" key="10">
    <source>
        <dbReference type="RuleBase" id="RU361143"/>
    </source>
</evidence>
<keyword evidence="11" id="KW-0808">Transferase</keyword>
<evidence type="ECO:0000313" key="11">
    <source>
        <dbReference type="EMBL" id="KIZ04728.1"/>
    </source>
</evidence>
<keyword evidence="9" id="KW-0472">Membrane</keyword>
<evidence type="ECO:0000256" key="2">
    <source>
        <dbReference type="ARBA" id="ARBA00004115"/>
    </source>
</evidence>
<keyword evidence="5" id="KW-0812">Transmembrane</keyword>
<dbReference type="UniPathway" id="UPA00378"/>
<keyword evidence="8" id="KW-1133">Transmembrane helix</keyword>
<dbReference type="OrthoDB" id="310030at2759"/>
<keyword evidence="7 10" id="KW-0256">Endoplasmic reticulum</keyword>
<reference evidence="11 12" key="1">
    <citation type="journal article" date="2013" name="BMC Genomics">
        <title>Reconstruction of the lipid metabolism for the microalga Monoraphidium neglectum from its genome sequence reveals characteristics suitable for biofuel production.</title>
        <authorList>
            <person name="Bogen C."/>
            <person name="Al-Dilaimi A."/>
            <person name="Albersmeier A."/>
            <person name="Wichmann J."/>
            <person name="Grundmann M."/>
            <person name="Rupp O."/>
            <person name="Lauersen K.J."/>
            <person name="Blifernez-Klassen O."/>
            <person name="Kalinowski J."/>
            <person name="Goesmann A."/>
            <person name="Mussgnug J.H."/>
            <person name="Kruse O."/>
        </authorList>
    </citation>
    <scope>NUCLEOTIDE SEQUENCE [LARGE SCALE GENOMIC DNA]</scope>
    <source>
        <strain evidence="11 12">SAG 48.87</strain>
    </source>
</reference>
<dbReference type="KEGG" id="mng:MNEG_3225"/>
<dbReference type="PANTHER" id="PTHR21049">
    <property type="entry name" value="RIBOPHORIN I"/>
    <property type="match status" value="1"/>
</dbReference>
<dbReference type="Proteomes" id="UP000054498">
    <property type="component" value="Unassembled WGS sequence"/>
</dbReference>
<dbReference type="AlphaFoldDB" id="A0A0D2K2F6"/>
<comment type="similarity">
    <text evidence="4 10">Belongs to the OST1 family.</text>
</comment>
<comment type="pathway">
    <text evidence="3 10">Protein modification; protein glycosylation.</text>
</comment>
<evidence type="ECO:0000256" key="5">
    <source>
        <dbReference type="ARBA" id="ARBA00022692"/>
    </source>
</evidence>
<dbReference type="GeneID" id="25736103"/>